<dbReference type="Proteomes" id="UP001175227">
    <property type="component" value="Unassembled WGS sequence"/>
</dbReference>
<name>A0AA39TAP7_9AGAR</name>
<dbReference type="EMBL" id="JAUEPR010000020">
    <property type="protein sequence ID" value="KAK0476456.1"/>
    <property type="molecule type" value="Genomic_DNA"/>
</dbReference>
<reference evidence="2" key="1">
    <citation type="submission" date="2023-06" db="EMBL/GenBank/DDBJ databases">
        <authorList>
            <consortium name="Lawrence Berkeley National Laboratory"/>
            <person name="Ahrendt S."/>
            <person name="Sahu N."/>
            <person name="Indic B."/>
            <person name="Wong-Bajracharya J."/>
            <person name="Merenyi Z."/>
            <person name="Ke H.-M."/>
            <person name="Monk M."/>
            <person name="Kocsube S."/>
            <person name="Drula E."/>
            <person name="Lipzen A."/>
            <person name="Balint B."/>
            <person name="Henrissat B."/>
            <person name="Andreopoulos B."/>
            <person name="Martin F.M."/>
            <person name="Harder C.B."/>
            <person name="Rigling D."/>
            <person name="Ford K.L."/>
            <person name="Foster G.D."/>
            <person name="Pangilinan J."/>
            <person name="Papanicolaou A."/>
            <person name="Barry K."/>
            <person name="LaButti K."/>
            <person name="Viragh M."/>
            <person name="Koriabine M."/>
            <person name="Yan M."/>
            <person name="Riley R."/>
            <person name="Champramary S."/>
            <person name="Plett K.L."/>
            <person name="Tsai I.J."/>
            <person name="Slot J."/>
            <person name="Sipos G."/>
            <person name="Plett J."/>
            <person name="Nagy L.G."/>
            <person name="Grigoriev I.V."/>
        </authorList>
    </citation>
    <scope>NUCLEOTIDE SEQUENCE</scope>
    <source>
        <strain evidence="2">ICMP 16352</strain>
    </source>
</reference>
<organism evidence="2 3">
    <name type="scientific">Armillaria novae-zelandiae</name>
    <dbReference type="NCBI Taxonomy" id="153914"/>
    <lineage>
        <taxon>Eukaryota</taxon>
        <taxon>Fungi</taxon>
        <taxon>Dikarya</taxon>
        <taxon>Basidiomycota</taxon>
        <taxon>Agaricomycotina</taxon>
        <taxon>Agaricomycetes</taxon>
        <taxon>Agaricomycetidae</taxon>
        <taxon>Agaricales</taxon>
        <taxon>Marasmiineae</taxon>
        <taxon>Physalacriaceae</taxon>
        <taxon>Armillaria</taxon>
    </lineage>
</organism>
<feature type="chain" id="PRO_5041317176" evidence="1">
    <location>
        <begin position="32"/>
        <end position="260"/>
    </location>
</feature>
<feature type="signal peptide" evidence="1">
    <location>
        <begin position="1"/>
        <end position="31"/>
    </location>
</feature>
<sequence>MATFHSREIWAPSILELHWLLCLMMVDYLVSQTSRQSSTITNTEMIGGFTSVQLQEQQNGVPRLYSMLQMAISVFISVSVQWDWNIYNPEYLSFYNSFVLKLSGCSFSTMASMLLGLMRLVLVSGLATSMLLHSINFILPKFYINSFLAISSLARLNCQQEDQVNKSPTQYERHSNPAVVWITQSTKISVEGTACVLVMVNIDIPLNNPFIYPMRWINQREFLPVKFNCPAACLEEVEETSHDLLSSGSKIVVKICCGLL</sequence>
<evidence type="ECO:0000313" key="3">
    <source>
        <dbReference type="Proteomes" id="UP001175227"/>
    </source>
</evidence>
<gene>
    <name evidence="2" type="ORF">IW261DRAFT_1421751</name>
</gene>
<comment type="caution">
    <text evidence="2">The sequence shown here is derived from an EMBL/GenBank/DDBJ whole genome shotgun (WGS) entry which is preliminary data.</text>
</comment>
<evidence type="ECO:0000313" key="2">
    <source>
        <dbReference type="EMBL" id="KAK0476456.1"/>
    </source>
</evidence>
<accession>A0AA39TAP7</accession>
<keyword evidence="3" id="KW-1185">Reference proteome</keyword>
<proteinExistence type="predicted"/>
<dbReference type="AlphaFoldDB" id="A0AA39TAP7"/>
<protein>
    <submittedName>
        <fullName evidence="2">Uncharacterized protein</fullName>
    </submittedName>
</protein>
<evidence type="ECO:0000256" key="1">
    <source>
        <dbReference type="SAM" id="SignalP"/>
    </source>
</evidence>
<keyword evidence="1" id="KW-0732">Signal</keyword>